<proteinExistence type="inferred from homology"/>
<dbReference type="PRINTS" id="PR01047">
    <property type="entry name" value="TRNASYNTHTHR"/>
</dbReference>
<keyword evidence="15" id="KW-1185">Reference proteome</keyword>
<dbReference type="EMBL" id="FOIJ01000022">
    <property type="protein sequence ID" value="SEU36494.1"/>
    <property type="molecule type" value="Genomic_DNA"/>
</dbReference>
<evidence type="ECO:0000256" key="12">
    <source>
        <dbReference type="NCBIfam" id="TIGR00418"/>
    </source>
</evidence>
<evidence type="ECO:0000256" key="8">
    <source>
        <dbReference type="ARBA" id="ARBA00022840"/>
    </source>
</evidence>
<dbReference type="SUPFAM" id="SSF52954">
    <property type="entry name" value="Class II aaRS ABD-related"/>
    <property type="match status" value="1"/>
</dbReference>
<accession>A0A1I0L8Z8</accession>
<keyword evidence="10 14" id="KW-0030">Aminoacyl-tRNA synthetase</keyword>
<dbReference type="Pfam" id="PF00587">
    <property type="entry name" value="tRNA-synt_2b"/>
    <property type="match status" value="1"/>
</dbReference>
<evidence type="ECO:0000256" key="1">
    <source>
        <dbReference type="ARBA" id="ARBA00008226"/>
    </source>
</evidence>
<dbReference type="AlphaFoldDB" id="A0A1I0L8Z8"/>
<dbReference type="GO" id="GO:0005737">
    <property type="term" value="C:cytoplasm"/>
    <property type="evidence" value="ECO:0007669"/>
    <property type="project" value="UniProtKB-UniRule"/>
</dbReference>
<dbReference type="Proteomes" id="UP000199181">
    <property type="component" value="Unassembled WGS sequence"/>
</dbReference>
<feature type="domain" description="Aminoacyl-transfer RNA synthetases class-II family profile" evidence="13">
    <location>
        <begin position="6"/>
        <end position="297"/>
    </location>
</feature>
<sequence>MLSEHDHRALGDRLDLFHLQEEAPGMVFWHPRGFILYQLLEERVRRELASGGYREVRTPQVLGQRIWESSGHWQNFRSGMFVLDDGERPFAMKPVSCPGHIQLFQQQAPSFRALPLRLAEFGLVHRNESSGALHGLFRLRQFTQDDGHIFCQEEQVADEVAAFCRSLRAFYREFGFEEVQVAFSSRPAQRAGDDRLWDRAEAALLEAAERVGLDCRMQPGEGAFYGPKLEFILKDRSGRDWQCGTIQLDFVLPERFGLHYVDSGGEKRRPAMLHRAIFGSVERFLGILLEHHQGALPAWLAPEQVRVLPVSGDSQAYAAEVLEQLSAAGLRVQADIRSETLSRRILEAHQDGVPFVALVGGREQASRSLQLRERSGAQRNLPLASAAAELASACRAP</sequence>
<name>A0A1I0L8Z8_9BACT</name>
<dbReference type="InterPro" id="IPR045864">
    <property type="entry name" value="aa-tRNA-synth_II/BPL/LPL"/>
</dbReference>
<evidence type="ECO:0000259" key="13">
    <source>
        <dbReference type="PROSITE" id="PS50862"/>
    </source>
</evidence>
<evidence type="ECO:0000256" key="2">
    <source>
        <dbReference type="ARBA" id="ARBA00013163"/>
    </source>
</evidence>
<dbReference type="GO" id="GO:0046872">
    <property type="term" value="F:metal ion binding"/>
    <property type="evidence" value="ECO:0007669"/>
    <property type="project" value="UniProtKB-KW"/>
</dbReference>
<evidence type="ECO:0000256" key="5">
    <source>
        <dbReference type="ARBA" id="ARBA00022723"/>
    </source>
</evidence>
<dbReference type="InterPro" id="IPR033728">
    <property type="entry name" value="ThrRS_core"/>
</dbReference>
<keyword evidence="6" id="KW-0547">Nucleotide-binding</keyword>
<evidence type="ECO:0000256" key="3">
    <source>
        <dbReference type="ARBA" id="ARBA00022490"/>
    </source>
</evidence>
<comment type="similarity">
    <text evidence="1">Belongs to the class-II aminoacyl-tRNA synthetase family.</text>
</comment>
<comment type="catalytic activity">
    <reaction evidence="11">
        <text>tRNA(Thr) + L-threonine + ATP = L-threonyl-tRNA(Thr) + AMP + diphosphate + H(+)</text>
        <dbReference type="Rhea" id="RHEA:24624"/>
        <dbReference type="Rhea" id="RHEA-COMP:9670"/>
        <dbReference type="Rhea" id="RHEA-COMP:9704"/>
        <dbReference type="ChEBI" id="CHEBI:15378"/>
        <dbReference type="ChEBI" id="CHEBI:30616"/>
        <dbReference type="ChEBI" id="CHEBI:33019"/>
        <dbReference type="ChEBI" id="CHEBI:57926"/>
        <dbReference type="ChEBI" id="CHEBI:78442"/>
        <dbReference type="ChEBI" id="CHEBI:78534"/>
        <dbReference type="ChEBI" id="CHEBI:456215"/>
        <dbReference type="EC" id="6.1.1.3"/>
    </reaction>
</comment>
<dbReference type="InterPro" id="IPR002320">
    <property type="entry name" value="Thr-tRNA-ligase_IIa"/>
</dbReference>
<keyword evidence="3" id="KW-0963">Cytoplasm</keyword>
<dbReference type="PANTHER" id="PTHR11451:SF44">
    <property type="entry name" value="THREONINE--TRNA LIGASE, CHLOROPLASTIC_MITOCHONDRIAL 2"/>
    <property type="match status" value="1"/>
</dbReference>
<dbReference type="PANTHER" id="PTHR11451">
    <property type="entry name" value="THREONINE-TRNA LIGASE"/>
    <property type="match status" value="1"/>
</dbReference>
<keyword evidence="9" id="KW-0648">Protein biosynthesis</keyword>
<dbReference type="Gene3D" id="3.30.930.10">
    <property type="entry name" value="Bira Bifunctional Protein, Domain 2"/>
    <property type="match status" value="1"/>
</dbReference>
<reference evidence="15" key="1">
    <citation type="submission" date="2016-10" db="EMBL/GenBank/DDBJ databases">
        <authorList>
            <person name="Varghese N."/>
            <person name="Submissions S."/>
        </authorList>
    </citation>
    <scope>NUCLEOTIDE SEQUENCE [LARGE SCALE GENOMIC DNA]</scope>
    <source>
        <strain evidence="15">DSM 16858</strain>
    </source>
</reference>
<dbReference type="NCBIfam" id="TIGR00418">
    <property type="entry name" value="thrS"/>
    <property type="match status" value="1"/>
</dbReference>
<evidence type="ECO:0000256" key="6">
    <source>
        <dbReference type="ARBA" id="ARBA00022741"/>
    </source>
</evidence>
<keyword evidence="5" id="KW-0479">Metal-binding</keyword>
<keyword evidence="8" id="KW-0067">ATP-binding</keyword>
<dbReference type="Gene3D" id="3.40.50.800">
    <property type="entry name" value="Anticodon-binding domain"/>
    <property type="match status" value="1"/>
</dbReference>
<dbReference type="PROSITE" id="PS50862">
    <property type="entry name" value="AA_TRNA_LIGASE_II"/>
    <property type="match status" value="1"/>
</dbReference>
<dbReference type="GO" id="GO:0005524">
    <property type="term" value="F:ATP binding"/>
    <property type="evidence" value="ECO:0007669"/>
    <property type="project" value="UniProtKB-KW"/>
</dbReference>
<keyword evidence="4" id="KW-0436">Ligase</keyword>
<evidence type="ECO:0000313" key="15">
    <source>
        <dbReference type="Proteomes" id="UP000199181"/>
    </source>
</evidence>
<protein>
    <recommendedName>
        <fullName evidence="2 12">Threonine--tRNA ligase</fullName>
        <ecNumber evidence="2 12">6.1.1.3</ecNumber>
    </recommendedName>
</protein>
<evidence type="ECO:0000256" key="9">
    <source>
        <dbReference type="ARBA" id="ARBA00022917"/>
    </source>
</evidence>
<dbReference type="RefSeq" id="WP_093525546.1">
    <property type="nucleotide sequence ID" value="NZ_FOIJ01000022.1"/>
</dbReference>
<evidence type="ECO:0000256" key="4">
    <source>
        <dbReference type="ARBA" id="ARBA00022598"/>
    </source>
</evidence>
<dbReference type="InterPro" id="IPR004154">
    <property type="entry name" value="Anticodon-bd"/>
</dbReference>
<organism evidence="14 15">
    <name type="scientific">Stigmatella erecta</name>
    <dbReference type="NCBI Taxonomy" id="83460"/>
    <lineage>
        <taxon>Bacteria</taxon>
        <taxon>Pseudomonadati</taxon>
        <taxon>Myxococcota</taxon>
        <taxon>Myxococcia</taxon>
        <taxon>Myxococcales</taxon>
        <taxon>Cystobacterineae</taxon>
        <taxon>Archangiaceae</taxon>
        <taxon>Stigmatella</taxon>
    </lineage>
</organism>
<dbReference type="SUPFAM" id="SSF55681">
    <property type="entry name" value="Class II aaRS and biotin synthetases"/>
    <property type="match status" value="1"/>
</dbReference>
<evidence type="ECO:0000256" key="7">
    <source>
        <dbReference type="ARBA" id="ARBA00022833"/>
    </source>
</evidence>
<dbReference type="FunFam" id="3.30.930.10:FF:000002">
    <property type="entry name" value="Threonine--tRNA ligase"/>
    <property type="match status" value="1"/>
</dbReference>
<dbReference type="GO" id="GO:0004829">
    <property type="term" value="F:threonine-tRNA ligase activity"/>
    <property type="evidence" value="ECO:0007669"/>
    <property type="project" value="UniProtKB-UniRule"/>
</dbReference>
<evidence type="ECO:0000256" key="11">
    <source>
        <dbReference type="ARBA" id="ARBA00049515"/>
    </source>
</evidence>
<evidence type="ECO:0000256" key="10">
    <source>
        <dbReference type="ARBA" id="ARBA00023146"/>
    </source>
</evidence>
<dbReference type="CDD" id="cd00771">
    <property type="entry name" value="ThrRS_core"/>
    <property type="match status" value="1"/>
</dbReference>
<dbReference type="EC" id="6.1.1.3" evidence="2 12"/>
<keyword evidence="7" id="KW-0862">Zinc</keyword>
<gene>
    <name evidence="14" type="ORF">SAMN05443639_12219</name>
</gene>
<dbReference type="InterPro" id="IPR036621">
    <property type="entry name" value="Anticodon-bd_dom_sf"/>
</dbReference>
<dbReference type="InterPro" id="IPR006195">
    <property type="entry name" value="aa-tRNA-synth_II"/>
</dbReference>
<dbReference type="Pfam" id="PF03129">
    <property type="entry name" value="HGTP_anticodon"/>
    <property type="match status" value="1"/>
</dbReference>
<evidence type="ECO:0000313" key="14">
    <source>
        <dbReference type="EMBL" id="SEU36494.1"/>
    </source>
</evidence>
<dbReference type="InterPro" id="IPR002314">
    <property type="entry name" value="aa-tRNA-synt_IIb"/>
</dbReference>
<dbReference type="GO" id="GO:0006435">
    <property type="term" value="P:threonyl-tRNA aminoacylation"/>
    <property type="evidence" value="ECO:0007669"/>
    <property type="project" value="UniProtKB-UniRule"/>
</dbReference>